<reference evidence="1 2" key="1">
    <citation type="submission" date="2019-03" db="EMBL/GenBank/DDBJ databases">
        <title>Genomic Encyclopedia of Type Strains, Phase IV (KMG-IV): sequencing the most valuable type-strain genomes for metagenomic binning, comparative biology and taxonomic classification.</title>
        <authorList>
            <person name="Goeker M."/>
        </authorList>
    </citation>
    <scope>NUCLEOTIDE SEQUENCE [LARGE SCALE GENOMIC DNA]</scope>
    <source>
        <strain evidence="1 2">DSM 19580</strain>
    </source>
</reference>
<evidence type="ECO:0000313" key="1">
    <source>
        <dbReference type="EMBL" id="TCV95251.1"/>
    </source>
</evidence>
<evidence type="ECO:0000313" key="2">
    <source>
        <dbReference type="Proteomes" id="UP000295719"/>
    </source>
</evidence>
<proteinExistence type="predicted"/>
<gene>
    <name evidence="1" type="ORF">EDC52_106182</name>
</gene>
<protein>
    <submittedName>
        <fullName evidence="1">Uncharacterized protein</fullName>
    </submittedName>
</protein>
<accession>A0A4R3YS19</accession>
<sequence length="70" mass="7995">MQCAKRLTFSKPLQWVVAPTMGKGSILVFAERAFSSNDNYYHVYFFAQQAKLCGTAYNFQYLTVCNVNNV</sequence>
<dbReference type="AlphaFoldDB" id="A0A4R3YS19"/>
<dbReference type="EMBL" id="SMCR01000006">
    <property type="protein sequence ID" value="TCV95251.1"/>
    <property type="molecule type" value="Genomic_DNA"/>
</dbReference>
<keyword evidence="2" id="KW-1185">Reference proteome</keyword>
<comment type="caution">
    <text evidence="1">The sequence shown here is derived from an EMBL/GenBank/DDBJ whole genome shotgun (WGS) entry which is preliminary data.</text>
</comment>
<dbReference type="Proteomes" id="UP000295719">
    <property type="component" value="Unassembled WGS sequence"/>
</dbReference>
<name>A0A4R3YS19_9GAMM</name>
<organism evidence="1 2">
    <name type="scientific">Biostraticola tofi</name>
    <dbReference type="NCBI Taxonomy" id="466109"/>
    <lineage>
        <taxon>Bacteria</taxon>
        <taxon>Pseudomonadati</taxon>
        <taxon>Pseudomonadota</taxon>
        <taxon>Gammaproteobacteria</taxon>
        <taxon>Enterobacterales</taxon>
        <taxon>Bruguierivoracaceae</taxon>
        <taxon>Biostraticola</taxon>
    </lineage>
</organism>